<feature type="region of interest" description="Disordered" evidence="1">
    <location>
        <begin position="337"/>
        <end position="406"/>
    </location>
</feature>
<protein>
    <submittedName>
        <fullName evidence="2">Uncharacterized protein</fullName>
    </submittedName>
</protein>
<evidence type="ECO:0000313" key="3">
    <source>
        <dbReference type="Proteomes" id="UP000215127"/>
    </source>
</evidence>
<evidence type="ECO:0000256" key="1">
    <source>
        <dbReference type="SAM" id="MobiDB-lite"/>
    </source>
</evidence>
<name>A0A1X7SA50_ZYMT9</name>
<feature type="compositionally biased region" description="Gly residues" evidence="1">
    <location>
        <begin position="347"/>
        <end position="356"/>
    </location>
</feature>
<dbReference type="EMBL" id="LT853706">
    <property type="protein sequence ID" value="SMQ56430.1"/>
    <property type="molecule type" value="Genomic_DNA"/>
</dbReference>
<proteinExistence type="predicted"/>
<reference evidence="2 3" key="1">
    <citation type="submission" date="2016-06" db="EMBL/GenBank/DDBJ databases">
        <authorList>
            <person name="Kjaerup R.B."/>
            <person name="Dalgaard T.S."/>
            <person name="Juul-Madsen H.R."/>
        </authorList>
    </citation>
    <scope>NUCLEOTIDE SEQUENCE [LARGE SCALE GENOMIC DNA]</scope>
</reference>
<sequence length="406" mass="44398">MASTYDYKRAKPIIAKFFIDTSIENIAALTPTQLNNLYDQLAQHGKETADEAHCKTLLLKWIRRNMPEYDTGYGGRFGAAKLIAESMAERHDASSMTVTKPPGGCRRVVIPTALQPGKNVDVTMADAYPRHKSGSIKLEEEETLDLSGTSAEKVKLRYPSKTKNFATHASEDGKLFAALRAVEKATSSRKQHEPANKKNIVTVPSPRHQSASNPTTMSYHAALHPSTTQPKHAESTHLRTWDSFHADVTQKNVPWDPLSSLARPSLPPPYATDEQQQEVHVTLQALRQVLNSAGDLFASAAYTTCLMEVSRAMTLVCGFVAARESGACRGQKQGVDGFGAAWDGEEVGVGGSGGETEGCDQEDGERDGQGGWQDDGDDEDEDEAVWEGEDEAVWEGEDEGEWEDED</sequence>
<dbReference type="AlphaFoldDB" id="A0A1X7SA50"/>
<feature type="compositionally biased region" description="Acidic residues" evidence="1">
    <location>
        <begin position="374"/>
        <end position="406"/>
    </location>
</feature>
<gene>
    <name evidence="2" type="ORF">ZT3D7_G11585</name>
</gene>
<feature type="region of interest" description="Disordered" evidence="1">
    <location>
        <begin position="186"/>
        <end position="215"/>
    </location>
</feature>
<organism evidence="2 3">
    <name type="scientific">Zymoseptoria tritici (strain ST99CH_3D7)</name>
    <dbReference type="NCBI Taxonomy" id="1276538"/>
    <lineage>
        <taxon>Eukaryota</taxon>
        <taxon>Fungi</taxon>
        <taxon>Dikarya</taxon>
        <taxon>Ascomycota</taxon>
        <taxon>Pezizomycotina</taxon>
        <taxon>Dothideomycetes</taxon>
        <taxon>Dothideomycetidae</taxon>
        <taxon>Mycosphaerellales</taxon>
        <taxon>Mycosphaerellaceae</taxon>
        <taxon>Zymoseptoria</taxon>
    </lineage>
</organism>
<keyword evidence="3" id="KW-1185">Reference proteome</keyword>
<evidence type="ECO:0000313" key="2">
    <source>
        <dbReference type="EMBL" id="SMQ56430.1"/>
    </source>
</evidence>
<dbReference type="Proteomes" id="UP000215127">
    <property type="component" value="Chromosome 17"/>
</dbReference>
<accession>A0A1X7SA50</accession>